<dbReference type="EMBL" id="VUJX02000002">
    <property type="protein sequence ID" value="KAL0941869.1"/>
    <property type="molecule type" value="Genomic_DNA"/>
</dbReference>
<protein>
    <submittedName>
        <fullName evidence="1">Serine threonine-protein phosphatase 2a activator 1</fullName>
    </submittedName>
</protein>
<accession>A0ACC3ZCR6</accession>
<organism evidence="1 2">
    <name type="scientific">Colletotrichum truncatum</name>
    <name type="common">Anthracnose fungus</name>
    <name type="synonym">Colletotrichum capsici</name>
    <dbReference type="NCBI Taxonomy" id="5467"/>
    <lineage>
        <taxon>Eukaryota</taxon>
        <taxon>Fungi</taxon>
        <taxon>Dikarya</taxon>
        <taxon>Ascomycota</taxon>
        <taxon>Pezizomycotina</taxon>
        <taxon>Sordariomycetes</taxon>
        <taxon>Hypocreomycetidae</taxon>
        <taxon>Glomerellales</taxon>
        <taxon>Glomerellaceae</taxon>
        <taxon>Colletotrichum</taxon>
        <taxon>Colletotrichum truncatum species complex</taxon>
    </lineage>
</organism>
<dbReference type="Proteomes" id="UP000805649">
    <property type="component" value="Unassembled WGS sequence"/>
</dbReference>
<reference evidence="1 2" key="1">
    <citation type="journal article" date="2020" name="Phytopathology">
        <title>Genome Sequence Resources of Colletotrichum truncatum, C. plurivorum, C. musicola, and C. sojae: Four Species Pathogenic to Soybean (Glycine max).</title>
        <authorList>
            <person name="Rogerio F."/>
            <person name="Boufleur T.R."/>
            <person name="Ciampi-Guillardi M."/>
            <person name="Sukno S.A."/>
            <person name="Thon M.R."/>
            <person name="Massola Junior N.S."/>
            <person name="Baroncelli R."/>
        </authorList>
    </citation>
    <scope>NUCLEOTIDE SEQUENCE [LARGE SCALE GENOMIC DNA]</scope>
    <source>
        <strain evidence="1 2">CMES1059</strain>
    </source>
</reference>
<comment type="caution">
    <text evidence="1">The sequence shown here is derived from an EMBL/GenBank/DDBJ whole genome shotgun (WGS) entry which is preliminary data.</text>
</comment>
<name>A0ACC3ZCR6_COLTU</name>
<keyword evidence="2" id="KW-1185">Reference proteome</keyword>
<evidence type="ECO:0000313" key="1">
    <source>
        <dbReference type="EMBL" id="KAL0941869.1"/>
    </source>
</evidence>
<evidence type="ECO:0000313" key="2">
    <source>
        <dbReference type="Proteomes" id="UP000805649"/>
    </source>
</evidence>
<gene>
    <name evidence="1" type="ORF">CTRU02_204632</name>
</gene>
<proteinExistence type="predicted"/>
<sequence length="749" mass="79757">MWFSLGIALLASQAMATPHSLQKRQGNDCPPIHIFGARETTAPPGFGAAAKIVDDLTKANQGATNEPINYPACGGGTDCLGVSYADSVKNGTDSVAKAINDFNTKCPQTKIVLLGFSQGAQIMDNAYCGGGDSIEGVKDTNVLFSQQALGMIKVAIFMGDPRYVAGLPYEIGTCKEKGFAPRPQGFQCPFGDNIKSFCDSADPFCCNGNDPVAHLQYPTIYGDQIKQFSWPHRTLHELPQINMDSSVAGSTTGATPKPPSSLPSLKPLPRTPHSFHTPTKRINTGTDLATFLTTTAYRDILVFLLQLNRSLCPRRSPQGGPARTFPLSSLPSSTSDRLPPSIKALQNLLSAAEALIDLAPPDPGPRRFGNVSFRKWHELLAERAPALLSEHLPPSVLEFPTTASSEPPASELLSYLLGSFGSSQRLDFGTGHELSFLAFLGALYKLSFFTDGTENDSSETDRNIVLGVIEPYLRVVRRLILTYTLEPAGSHGVWGLDDHSFLPYIFGSAQLTAPITEGSAEPMPLEGSVRGAPKTGDIVKPAVVEEQRSENMYFSAVGFINDVKKGPFWEHSPILFDISGVRDGWGKINKGMLKMFNAEVLQKFPVVQHFTFGSLFSWDQDPDAAPVAPSVHAANQPSYKYPATTTPPPPPPGAGTAAPWAAGATSRMPPPPQGSGTAAPWATGAPGRMPPQGGIPYSRQPPLTSAASARTPPGPGMLPMPAPGAQPQGGSEGGSTDAQITLTKAPWAK</sequence>